<evidence type="ECO:0000313" key="4">
    <source>
        <dbReference type="Proteomes" id="UP000029733"/>
    </source>
</evidence>
<proteinExistence type="inferred from homology"/>
<dbReference type="RefSeq" id="WP_138109841.1">
    <property type="nucleotide sequence ID" value="NZ_JRPR02000003.1"/>
</dbReference>
<sequence>MTLFEPRLFAGKSFLISGASSGIGAHIALSLNALGARVLALGRDKARLESKRELAPHKELFIPIIKDISEIAGLDSFSLNLAREYGSLDGAVLSAGLQQTAPISSALSVENARTIFDVNYFGNLQLLKGLLDRRAKSVQGASFVWISSNASVKAQKGISNYAASKAAINAAVRSIALEIAPKYRINAISPGFTKTEMIEKWSAIYDSAYIESMDKAYPLGIGSVEDISPLVSFLLSPGARWITGQNIVLDGGGSL</sequence>
<comment type="similarity">
    <text evidence="1">Belongs to the short-chain dehydrogenases/reductases (SDR) family.</text>
</comment>
<dbReference type="Proteomes" id="UP000029733">
    <property type="component" value="Unassembled WGS sequence"/>
</dbReference>
<keyword evidence="2" id="KW-0560">Oxidoreductase</keyword>
<protein>
    <submittedName>
        <fullName evidence="3">SDR family oxidoreductase</fullName>
    </submittedName>
</protein>
<dbReference type="OrthoDB" id="9790785at2"/>
<accession>A0A4V6I2K3</accession>
<organism evidence="3 4">
    <name type="scientific">Helicobacter jaachi</name>
    <dbReference type="NCBI Taxonomy" id="1677920"/>
    <lineage>
        <taxon>Bacteria</taxon>
        <taxon>Pseudomonadati</taxon>
        <taxon>Campylobacterota</taxon>
        <taxon>Epsilonproteobacteria</taxon>
        <taxon>Campylobacterales</taxon>
        <taxon>Helicobacteraceae</taxon>
        <taxon>Helicobacter</taxon>
    </lineage>
</organism>
<dbReference type="AlphaFoldDB" id="A0A4V6I2K3"/>
<dbReference type="STRING" id="1677920.LS71_07285"/>
<dbReference type="GO" id="GO:0016491">
    <property type="term" value="F:oxidoreductase activity"/>
    <property type="evidence" value="ECO:0007669"/>
    <property type="project" value="UniProtKB-KW"/>
</dbReference>
<dbReference type="PANTHER" id="PTHR43477">
    <property type="entry name" value="DIHYDROANTICAPSIN 7-DEHYDROGENASE"/>
    <property type="match status" value="1"/>
</dbReference>
<dbReference type="InterPro" id="IPR002347">
    <property type="entry name" value="SDR_fam"/>
</dbReference>
<dbReference type="PANTHER" id="PTHR43477:SF1">
    <property type="entry name" value="DIHYDROANTICAPSIN 7-DEHYDROGENASE"/>
    <property type="match status" value="1"/>
</dbReference>
<reference evidence="3 4" key="1">
    <citation type="journal article" date="2014" name="Genome Announc.">
        <title>Draft genome sequences of eight enterohepatic helicobacter species isolated from both laboratory and wild rodents.</title>
        <authorList>
            <person name="Sheh A."/>
            <person name="Shen Z."/>
            <person name="Fox J.G."/>
        </authorList>
    </citation>
    <scope>NUCLEOTIDE SEQUENCE [LARGE SCALE GENOMIC DNA]</scope>
    <source>
        <strain evidence="3 4">MIT 09-6949</strain>
    </source>
</reference>
<comment type="caution">
    <text evidence="3">The sequence shown here is derived from an EMBL/GenBank/DDBJ whole genome shotgun (WGS) entry which is preliminary data.</text>
</comment>
<evidence type="ECO:0000313" key="3">
    <source>
        <dbReference type="EMBL" id="TLD96492.1"/>
    </source>
</evidence>
<gene>
    <name evidence="3" type="ORF">LS71_005330</name>
</gene>
<keyword evidence="4" id="KW-1185">Reference proteome</keyword>
<evidence type="ECO:0000256" key="2">
    <source>
        <dbReference type="ARBA" id="ARBA00023002"/>
    </source>
</evidence>
<dbReference type="EMBL" id="JRPR02000003">
    <property type="protein sequence ID" value="TLD96492.1"/>
    <property type="molecule type" value="Genomic_DNA"/>
</dbReference>
<dbReference type="InterPro" id="IPR036291">
    <property type="entry name" value="NAD(P)-bd_dom_sf"/>
</dbReference>
<dbReference type="Gene3D" id="3.40.50.720">
    <property type="entry name" value="NAD(P)-binding Rossmann-like Domain"/>
    <property type="match status" value="1"/>
</dbReference>
<dbReference type="SUPFAM" id="SSF51735">
    <property type="entry name" value="NAD(P)-binding Rossmann-fold domains"/>
    <property type="match status" value="1"/>
</dbReference>
<dbReference type="CDD" id="cd05233">
    <property type="entry name" value="SDR_c"/>
    <property type="match status" value="1"/>
</dbReference>
<evidence type="ECO:0000256" key="1">
    <source>
        <dbReference type="ARBA" id="ARBA00006484"/>
    </source>
</evidence>
<dbReference type="PRINTS" id="PR00081">
    <property type="entry name" value="GDHRDH"/>
</dbReference>
<name>A0A4V6I2K3_9HELI</name>
<dbReference type="InterPro" id="IPR051122">
    <property type="entry name" value="SDR_DHRS6-like"/>
</dbReference>
<dbReference type="Pfam" id="PF13561">
    <property type="entry name" value="adh_short_C2"/>
    <property type="match status" value="1"/>
</dbReference>